<accession>A0A0F0KK36</accession>
<dbReference type="SUPFAM" id="SSF58064">
    <property type="entry name" value="Influenza hemagglutinin (stalk)"/>
    <property type="match status" value="1"/>
</dbReference>
<gene>
    <name evidence="2" type="ORF">RN51_02256</name>
</gene>
<sequence length="99" mass="11296">MNDAQIWTMIASFTVLMFSTLTVVSTLFVRILRSEIGGLRTEMNGQIDGLRTEMNARFDSVNTRFDSVNTRFDSVNTRIDGLDRDVQALVKRTFGLDRE</sequence>
<dbReference type="PATRIC" id="fig|82380.10.peg.2268"/>
<comment type="caution">
    <text evidence="2">The sequence shown here is derived from an EMBL/GenBank/DDBJ whole genome shotgun (WGS) entry which is preliminary data.</text>
</comment>
<dbReference type="EMBL" id="JYIV01000027">
    <property type="protein sequence ID" value="KJL21242.1"/>
    <property type="molecule type" value="Genomic_DNA"/>
</dbReference>
<dbReference type="Proteomes" id="UP000033725">
    <property type="component" value="Unassembled WGS sequence"/>
</dbReference>
<name>A0A0F0KK36_9MICO</name>
<keyword evidence="1" id="KW-1133">Transmembrane helix</keyword>
<dbReference type="RefSeq" id="WP_231579278.1">
    <property type="nucleotide sequence ID" value="NZ_JYIV01000027.1"/>
</dbReference>
<evidence type="ECO:0008006" key="4">
    <source>
        <dbReference type="Google" id="ProtNLM"/>
    </source>
</evidence>
<evidence type="ECO:0000313" key="3">
    <source>
        <dbReference type="Proteomes" id="UP000033725"/>
    </source>
</evidence>
<organism evidence="2 3">
    <name type="scientific">Microbacterium oxydans</name>
    <dbReference type="NCBI Taxonomy" id="82380"/>
    <lineage>
        <taxon>Bacteria</taxon>
        <taxon>Bacillati</taxon>
        <taxon>Actinomycetota</taxon>
        <taxon>Actinomycetes</taxon>
        <taxon>Micrococcales</taxon>
        <taxon>Microbacteriaceae</taxon>
        <taxon>Microbacterium</taxon>
    </lineage>
</organism>
<reference evidence="2 3" key="1">
    <citation type="submission" date="2015-02" db="EMBL/GenBank/DDBJ databases">
        <title>Draft genome sequences of ten Microbacterium spp. with emphasis on heavy metal contaminated environments.</title>
        <authorList>
            <person name="Corretto E."/>
        </authorList>
    </citation>
    <scope>NUCLEOTIDE SEQUENCE [LARGE SCALE GENOMIC DNA]</scope>
    <source>
        <strain evidence="2 3">BEL163</strain>
    </source>
</reference>
<feature type="transmembrane region" description="Helical" evidence="1">
    <location>
        <begin position="6"/>
        <end position="32"/>
    </location>
</feature>
<evidence type="ECO:0000313" key="2">
    <source>
        <dbReference type="EMBL" id="KJL21242.1"/>
    </source>
</evidence>
<keyword evidence="1" id="KW-0812">Transmembrane</keyword>
<dbReference type="AlphaFoldDB" id="A0A0F0KK36"/>
<evidence type="ECO:0000256" key="1">
    <source>
        <dbReference type="SAM" id="Phobius"/>
    </source>
</evidence>
<keyword evidence="1" id="KW-0472">Membrane</keyword>
<protein>
    <recommendedName>
        <fullName evidence="4">Hemagglutinin</fullName>
    </recommendedName>
</protein>
<dbReference type="Gene3D" id="3.90.20.10">
    <property type="match status" value="1"/>
</dbReference>
<proteinExistence type="predicted"/>